<keyword evidence="5" id="KW-1185">Reference proteome</keyword>
<feature type="transmembrane region" description="Helical" evidence="2">
    <location>
        <begin position="62"/>
        <end position="79"/>
    </location>
</feature>
<evidence type="ECO:0000313" key="5">
    <source>
        <dbReference type="Proteomes" id="UP000183263"/>
    </source>
</evidence>
<proteinExistence type="predicted"/>
<protein>
    <submittedName>
        <fullName evidence="4">PH domain-containing protein</fullName>
    </submittedName>
</protein>
<evidence type="ECO:0000256" key="1">
    <source>
        <dbReference type="SAM" id="MobiDB-lite"/>
    </source>
</evidence>
<feature type="transmembrane region" description="Helical" evidence="2">
    <location>
        <begin position="39"/>
        <end position="56"/>
    </location>
</feature>
<organism evidence="4 5">
    <name type="scientific">Rhodococcus triatomae</name>
    <dbReference type="NCBI Taxonomy" id="300028"/>
    <lineage>
        <taxon>Bacteria</taxon>
        <taxon>Bacillati</taxon>
        <taxon>Actinomycetota</taxon>
        <taxon>Actinomycetes</taxon>
        <taxon>Mycobacteriales</taxon>
        <taxon>Nocardiaceae</taxon>
        <taxon>Rhodococcus</taxon>
    </lineage>
</organism>
<dbReference type="Pfam" id="PF10756">
    <property type="entry name" value="bPH_6"/>
    <property type="match status" value="1"/>
</dbReference>
<gene>
    <name evidence="4" type="ORF">SAMN05444695_10339</name>
</gene>
<feature type="region of interest" description="Disordered" evidence="1">
    <location>
        <begin position="1"/>
        <end position="25"/>
    </location>
</feature>
<name>A0A1G8ERE5_9NOCA</name>
<keyword evidence="2" id="KW-0812">Transmembrane</keyword>
<evidence type="ECO:0000256" key="2">
    <source>
        <dbReference type="SAM" id="Phobius"/>
    </source>
</evidence>
<feature type="domain" description="Low molecular weight protein antigen 6 PH" evidence="3">
    <location>
        <begin position="78"/>
        <end position="148"/>
    </location>
</feature>
<keyword evidence="2" id="KW-1133">Transmembrane helix</keyword>
<sequence length="166" mass="18146">MRRLQCEDGEVSTSQQPVPPQSSSHTALSSRQVIRISPLSYIGCAFLLFAVTFPVFAAPAVWGWLLLAPIVAVIWVARVRTTVGPDGVDTRRLFGSTHLDWDRIKGVRFTNRGWARAELTDGGETVLPVVTFAHLPVLSLASDGRIPDPYAAAAEAEEHQPAEDDR</sequence>
<accession>A0A1G8ERE5</accession>
<dbReference type="Proteomes" id="UP000183263">
    <property type="component" value="Unassembled WGS sequence"/>
</dbReference>
<feature type="compositionally biased region" description="Low complexity" evidence="1">
    <location>
        <begin position="11"/>
        <end position="24"/>
    </location>
</feature>
<reference evidence="4 5" key="1">
    <citation type="submission" date="2016-10" db="EMBL/GenBank/DDBJ databases">
        <authorList>
            <person name="de Groot N.N."/>
        </authorList>
    </citation>
    <scope>NUCLEOTIDE SEQUENCE [LARGE SCALE GENOMIC DNA]</scope>
    <source>
        <strain evidence="4 5">DSM 44892</strain>
    </source>
</reference>
<dbReference type="AlphaFoldDB" id="A0A1G8ERE5"/>
<evidence type="ECO:0000259" key="3">
    <source>
        <dbReference type="Pfam" id="PF10756"/>
    </source>
</evidence>
<dbReference type="EMBL" id="FNDN01000003">
    <property type="protein sequence ID" value="SDH72454.1"/>
    <property type="molecule type" value="Genomic_DNA"/>
</dbReference>
<keyword evidence="2" id="KW-0472">Membrane</keyword>
<evidence type="ECO:0000313" key="4">
    <source>
        <dbReference type="EMBL" id="SDH72454.1"/>
    </source>
</evidence>
<dbReference type="InterPro" id="IPR019692">
    <property type="entry name" value="CFP-6_PH"/>
</dbReference>